<keyword evidence="7" id="KW-1185">Reference proteome</keyword>
<dbReference type="InterPro" id="IPR010071">
    <property type="entry name" value="AA_adenyl_dom"/>
</dbReference>
<dbReference type="PANTHER" id="PTHR45527:SF1">
    <property type="entry name" value="FATTY ACID SYNTHASE"/>
    <property type="match status" value="1"/>
</dbReference>
<evidence type="ECO:0000256" key="2">
    <source>
        <dbReference type="ARBA" id="ARBA00022450"/>
    </source>
</evidence>
<evidence type="ECO:0000313" key="7">
    <source>
        <dbReference type="Proteomes" id="UP001596065"/>
    </source>
</evidence>
<dbReference type="SUPFAM" id="SSF56801">
    <property type="entry name" value="Acetyl-CoA synthetase-like"/>
    <property type="match status" value="3"/>
</dbReference>
<dbReference type="PROSITE" id="PS00012">
    <property type="entry name" value="PHOSPHOPANTETHEINE"/>
    <property type="match status" value="1"/>
</dbReference>
<dbReference type="InterPro" id="IPR025110">
    <property type="entry name" value="AMP-bd_C"/>
</dbReference>
<dbReference type="InterPro" id="IPR036736">
    <property type="entry name" value="ACP-like_sf"/>
</dbReference>
<dbReference type="PANTHER" id="PTHR45527">
    <property type="entry name" value="NONRIBOSOMAL PEPTIDE SYNTHETASE"/>
    <property type="match status" value="1"/>
</dbReference>
<name>A0ABW0WB76_STRNO</name>
<dbReference type="Gene3D" id="1.10.1200.10">
    <property type="entry name" value="ACP-like"/>
    <property type="match status" value="3"/>
</dbReference>
<dbReference type="InterPro" id="IPR000873">
    <property type="entry name" value="AMP-dep_synth/lig_dom"/>
</dbReference>
<dbReference type="Gene3D" id="3.30.559.30">
    <property type="entry name" value="Nonribosomal peptide synthetase, condensation domain"/>
    <property type="match status" value="3"/>
</dbReference>
<reference evidence="7" key="1">
    <citation type="journal article" date="2019" name="Int. J. Syst. Evol. Microbiol.">
        <title>The Global Catalogue of Microorganisms (GCM) 10K type strain sequencing project: providing services to taxonomists for standard genome sequencing and annotation.</title>
        <authorList>
            <consortium name="The Broad Institute Genomics Platform"/>
            <consortium name="The Broad Institute Genome Sequencing Center for Infectious Disease"/>
            <person name="Wu L."/>
            <person name="Ma J."/>
        </authorList>
    </citation>
    <scope>NUCLEOTIDE SEQUENCE [LARGE SCALE GENOMIC DNA]</scope>
    <source>
        <strain evidence="7">KCTC 5701</strain>
    </source>
</reference>
<proteinExistence type="predicted"/>
<dbReference type="InterPro" id="IPR042099">
    <property type="entry name" value="ANL_N_sf"/>
</dbReference>
<dbReference type="RefSeq" id="WP_344348304.1">
    <property type="nucleotide sequence ID" value="NZ_BAAASM010000015.1"/>
</dbReference>
<protein>
    <submittedName>
        <fullName evidence="6">Amino acid adenylation domain-containing protein</fullName>
    </submittedName>
</protein>
<dbReference type="InterPro" id="IPR023213">
    <property type="entry name" value="CAT-like_dom_sf"/>
</dbReference>
<keyword evidence="3" id="KW-0597">Phosphoprotein</keyword>
<dbReference type="Pfam" id="PF00501">
    <property type="entry name" value="AMP-binding"/>
    <property type="match status" value="3"/>
</dbReference>
<organism evidence="6 7">
    <name type="scientific">Streptomyces nogalater</name>
    <dbReference type="NCBI Taxonomy" id="38314"/>
    <lineage>
        <taxon>Bacteria</taxon>
        <taxon>Bacillati</taxon>
        <taxon>Actinomycetota</taxon>
        <taxon>Actinomycetes</taxon>
        <taxon>Kitasatosporales</taxon>
        <taxon>Streptomycetaceae</taxon>
        <taxon>Streptomyces</taxon>
    </lineage>
</organism>
<dbReference type="Gene3D" id="3.40.50.12780">
    <property type="entry name" value="N-terminal domain of ligase-like"/>
    <property type="match status" value="1"/>
</dbReference>
<dbReference type="Gene3D" id="3.30.559.10">
    <property type="entry name" value="Chloramphenicol acetyltransferase-like domain"/>
    <property type="match status" value="3"/>
</dbReference>
<dbReference type="Pfam" id="PF00550">
    <property type="entry name" value="PP-binding"/>
    <property type="match status" value="3"/>
</dbReference>
<feature type="region of interest" description="Disordered" evidence="4">
    <location>
        <begin position="1662"/>
        <end position="1715"/>
    </location>
</feature>
<dbReference type="InterPro" id="IPR009081">
    <property type="entry name" value="PP-bd_ACP"/>
</dbReference>
<comment type="caution">
    <text evidence="6">The sequence shown here is derived from an EMBL/GenBank/DDBJ whole genome shotgun (WGS) entry which is preliminary data.</text>
</comment>
<dbReference type="Gene3D" id="3.40.50.980">
    <property type="match status" value="4"/>
</dbReference>
<sequence>MTPRESVMAQPADEVRAELLRQRLAGGGRRARAVIEPADRSGALPLSFGQEQMWFLSRLDPGSTEYLVPVSFRLRGPLDAGALGRAWDAMVERHEILRTRHVLTGAEPEQVVDPARPGTLAVAEAGDEAHARETVEDACARAFDLARDWPTRALLIRLTDDDHVLLLVSHHIACDAWSTGILVAELAAAYAAGAEGRKLPLPAPALQYADFAAWQRGQASGDRFAGQLAYWKSQLTGVEPLELPFDRPRPAVRGHEGAEVGLDFPEGLAERVGSVADERGTTVFTVLLAAYQVLLGRYTGRRDVAVGTVVSGRTRPELQGMLGYGVNTLVLKTRWAADDSFAALVDRVKRTSLDAYDHQAVPFAKVVAEVEPERDLSRTPLYQAVFTLHEGGGARFGLPGVTAEPFLADGGVARCDLELQVRDSRADGFTGRLIYATDLFDHDTVARMGRHLVRLLDELTAAPGRPLSAVEILDDAERDRFLAAGRGAPAAPYRSVPERFTERVAATPDAPAVTGAGGTVSFRALDDRAGILAGRLARRGVAAEAVVGVLLDRGPDLLAALLGTWRAGGGYIPLDPEFPPERWAALLADAGAWVAVTDRARAGRLAEVFPGEIVVVDEADPQDAPGPRVLPGPDALAYIIHTSGSTGRPKGVQISHGSLAVHLDWVLAEYIGGTRATGAPLFSTVASDVVVPVLFGPLLAGLPVHMLPQDLDLADLGALLTRDAPYAFVKLTPGHLELLGHQLADADIDGLAHTVVTGGDALLGPTAERWDTLLGAGRLVNEYGPTEITVGNSTHTVAGAQREVVPIGLPIPGTTMYVLDETLSPVPPGVTGEVCVGGAGVARGYAGRPAATADTFLPDPYGEPGSRLYRTGDLGRVLADGTVEFAGRADRQLKIRGYRVEPAEVEAALAGHPSVTEARVLAVDGRLAAYYVPEGDAPDPGALRERLALSLPEHMIPGTFTALERIPLTPVGKLDVAALPAPGPARDAAGTAPRTPLEERVAAVWAHVLPGGAVGVHDSFFDLGGDSIRAVALVGALREAGLDVSVRDVFAHHTVAALCDLVAARPALAGQDRGVAPFTLIGEEDRARLPEDAVDAYPLSQNQIGMLVEMLADEQNSYHNVTSFRIKDPKPFSLAAWREAARIAVARHEILRTSLHLSGYTVPTQVVHAEAVMPVGVEVLGPLPDEEVQRVLADYAARDRADLFDLGTPTLMRVFCHVTDDGGYWLSVTECHPILEGWGHHTLIMELLGLYDRLRDGLEPEPFERPAVRFADFVAAELASVDSAEDRAYWKGITSGYAPMRVPAGWGDPSLPTGSRYLVRRTPWSHLEDGLRALASAADASLKSVMVAAYTKVMSQLTDEAAFHTGLICDARPETAGADRVYGMYLNTLPFPADRTAATWRDLVRRTFEREVELWPHRRFPLAEIQRDVPGRQRLVNVYFNYQDFRQVDTDLIDMAGTDDSPTEFPLTVSSRAGHIWVTADPRFVDERNADRVAGMFRAVLESMAAGPDGDARAIRLPEGERERLAAWTANARTPLTLDVPGRVAGFARETPDAPALTDATGTLTYRELDERSGRLARRLTAEGVGPDTVVGLCMDRSAELVVAVLAVLRAGAAYLPLDPELPADRLAYMLADAGARRLVTGPGAPDGLSAGIVPRLAVPETGGASGVTVPDTGGAPGLDAPDTGRSPTLDNPDTGRSPGLAGPDADSAPADRPADPENLAYVIYTSGSTGLPKGVLVHRRGMGNHLLAKVEDLGLTGADTIVQNASQGFDISVWQMLAGLVTGGRTRVADRSVALDPKALFGLVDAESVTVLEVVPSLLRAALDLWDLGTGAPSLETLRWLVVTGEELPPELCARWFRRFPGIPLVNAYGPTECSDDITHAILTPDTAPAQRVPIGTVVRNTELYVLDEELRLLPAGVAGELYAGGAGVARGYGGRPALTAERFVPDPFGGRPGDRLYRTGDLARWRADGSLEYLGRVDDQVKIRGHRVELGEIEAALTATGLVRQAVVAVRGGQPVGYVVAEAADPAALRAALAPTLPDYMIPAAFVALERVPLTANGKVDRKALPDPGAAAFARAAHVAPRTALERRVAAAWLDALPVDRVGVENAFFDLGGDSIRAVTVAGVLRAEGLDVTVRDIFQLRTVAALCAVLERRPLLDAAAQRVVAPFALVPEEDRPLLPDGLADAYPLAQNQIGMAVEMLSGDGRDSYHDVTSFRIKDERPFVPEAFRRAVDELTARHEMLRTSMHLSGYSVPMQLVHDGAHIPVEVRDLSDGTPAGVEAAVRAMAGQGDLFDLARAPLMRMTVLLEPDGHWTVVFTQAHLITEGWTYHQLLMELVACYRRLRDGLEPEPHRPPAVRFADFVAEELASLASAEDRAYWEGVLADRVPFAFPDSWGGDGAEPADTADVVVGLADLQPALRDLAARAEASVKSVLLAAFVKVMGALTDERDVHVGLVCDTRPERIGADRVHGMYLNTVPFPVDRTAATWRELVRSVYRREVGLWPHRRYPMSALQRGWSTGRLIDTIFNFVDFHQVDSELVDVAAGRGGSLRTEFGLNVIARPDRLGLSHDPRAVSRSEAERVGRMLRTVLEAMAGDPEGDARGPVLPGPAAVPEPAAPVRARLHELVRQQAARIPHRPAVVSGPVTLSYAALDRRADDLAARLAGHGVRPGDRVGVHVERSADLVVALLGVLKSGAAYLPLDPALPAGRLTGYAADAGARIAVTGTGLAALPGLDSVSPAASGRPVAAPEPAGDLAYVIHTSGSTGRPRGVAVTHTQAASVVLAALERIGMAEGEVWALTHSPAFDVSVFEIFGALLSGGTLVVPDRETARSPRELLDLVDEHGVTVLCQTPTAFRGLTELVAQGADPGLRAVVLAGEKARFAELAPWAGRLGRTVLVNMYGPTETAIYATAHRITADDLARTGRSVIGRPLPGVRAEPLDAAGHPVPDGVPGELYIGGAGVALGYLGDPGGTAARFVPDPAGGPGARRFRTGDRVRRLADGSLEFLGRLDDQLKIRGHRVEPGEVRAALLATGLVTEAAVVAVGGELVAYAVGRQSTGPAELRGALARVLPEPMIPVAYVLLDALPRTVTGKTDLRGLPLPGPGAYVRAVPVAPRTPLEERVVAVWRSVLPVDEIGVEDDFFDLGGDSVRAFRATETLRREGVRVSVREVFEYRTAARLCTALT</sequence>
<feature type="domain" description="Carrier" evidence="5">
    <location>
        <begin position="3115"/>
        <end position="3186"/>
    </location>
</feature>
<dbReference type="Pfam" id="PF00668">
    <property type="entry name" value="Condensation"/>
    <property type="match status" value="3"/>
</dbReference>
<dbReference type="CDD" id="cd19531">
    <property type="entry name" value="LCL_NRPS-like"/>
    <property type="match status" value="1"/>
</dbReference>
<comment type="cofactor">
    <cofactor evidence="1">
        <name>pantetheine 4'-phosphate</name>
        <dbReference type="ChEBI" id="CHEBI:47942"/>
    </cofactor>
</comment>
<dbReference type="NCBIfam" id="TIGR01733">
    <property type="entry name" value="AA-adenyl-dom"/>
    <property type="match status" value="3"/>
</dbReference>
<dbReference type="PROSITE" id="PS50075">
    <property type="entry name" value="CARRIER"/>
    <property type="match status" value="3"/>
</dbReference>
<dbReference type="Pfam" id="PF13193">
    <property type="entry name" value="AMP-binding_C"/>
    <property type="match status" value="3"/>
</dbReference>
<dbReference type="EMBL" id="JBHSOE010000009">
    <property type="protein sequence ID" value="MFC5655402.1"/>
    <property type="molecule type" value="Genomic_DNA"/>
</dbReference>
<dbReference type="SUPFAM" id="SSF47336">
    <property type="entry name" value="ACP-like"/>
    <property type="match status" value="3"/>
</dbReference>
<dbReference type="NCBIfam" id="NF003417">
    <property type="entry name" value="PRK04813.1"/>
    <property type="match status" value="4"/>
</dbReference>
<evidence type="ECO:0000256" key="4">
    <source>
        <dbReference type="SAM" id="MobiDB-lite"/>
    </source>
</evidence>
<feature type="domain" description="Carrier" evidence="5">
    <location>
        <begin position="2082"/>
        <end position="2156"/>
    </location>
</feature>
<accession>A0ABW0WB76</accession>
<evidence type="ECO:0000259" key="5">
    <source>
        <dbReference type="PROSITE" id="PS50075"/>
    </source>
</evidence>
<evidence type="ECO:0000313" key="6">
    <source>
        <dbReference type="EMBL" id="MFC5655402.1"/>
    </source>
</evidence>
<dbReference type="Gene3D" id="3.30.300.30">
    <property type="match status" value="3"/>
</dbReference>
<evidence type="ECO:0000256" key="3">
    <source>
        <dbReference type="ARBA" id="ARBA00022553"/>
    </source>
</evidence>
<dbReference type="SMART" id="SM00823">
    <property type="entry name" value="PKS_PP"/>
    <property type="match status" value="3"/>
</dbReference>
<gene>
    <name evidence="6" type="ORF">ACFP3J_07845</name>
</gene>
<dbReference type="InterPro" id="IPR020806">
    <property type="entry name" value="PKS_PP-bd"/>
</dbReference>
<dbReference type="InterPro" id="IPR001242">
    <property type="entry name" value="Condensation_dom"/>
</dbReference>
<dbReference type="SUPFAM" id="SSF52777">
    <property type="entry name" value="CoA-dependent acyltransferases"/>
    <property type="match status" value="6"/>
</dbReference>
<dbReference type="CDD" id="cd05930">
    <property type="entry name" value="A_NRPS"/>
    <property type="match status" value="3"/>
</dbReference>
<dbReference type="InterPro" id="IPR045851">
    <property type="entry name" value="AMP-bd_C_sf"/>
</dbReference>
<evidence type="ECO:0000256" key="1">
    <source>
        <dbReference type="ARBA" id="ARBA00001957"/>
    </source>
</evidence>
<dbReference type="Proteomes" id="UP001596065">
    <property type="component" value="Unassembled WGS sequence"/>
</dbReference>
<dbReference type="InterPro" id="IPR020845">
    <property type="entry name" value="AMP-binding_CS"/>
</dbReference>
<dbReference type="PROSITE" id="PS00455">
    <property type="entry name" value="AMP_BINDING"/>
    <property type="match status" value="3"/>
</dbReference>
<dbReference type="InterPro" id="IPR006162">
    <property type="entry name" value="Ppantetheine_attach_site"/>
</dbReference>
<keyword evidence="2" id="KW-0596">Phosphopantetheine</keyword>
<feature type="domain" description="Carrier" evidence="5">
    <location>
        <begin position="992"/>
        <end position="1066"/>
    </location>
</feature>
<dbReference type="Gene3D" id="2.30.38.10">
    <property type="entry name" value="Luciferase, Domain 3"/>
    <property type="match status" value="2"/>
</dbReference>